<dbReference type="AlphaFoldDB" id="A0A4S4AZM2"/>
<accession>A0A4S4AZM2</accession>
<evidence type="ECO:0000313" key="2">
    <source>
        <dbReference type="EMBL" id="THF65623.1"/>
    </source>
</evidence>
<evidence type="ECO:0000256" key="1">
    <source>
        <dbReference type="SAM" id="MobiDB-lite"/>
    </source>
</evidence>
<name>A0A4S4AZM2_9RHOO</name>
<dbReference type="OrthoDB" id="6057628at2"/>
<sequence length="485" mass="52973">MTEVIRWFAVGREDLLDVLLGEASPSGQSSSSPPLPDLRVGKLALGYLDNDGAEMSSMSGPSLVIVEDESATETMSWLRAFADEAFPISQFARVVKLSDWVTFSSKRKNSSHVGSFYPERWASVSIGEVLAQAESDVDLRNMPLSRLASSLTLPVGRAFHLFGSGDATQQCVDRLRTISSDSRFARKPVTVSQFTPIWALCNARIEGHFEVHESVLIVAEAASGFLRDQVDPVSVEGGLFLERYTGLRSDSAEERVMAFNEFSDDVLRLPASQLASSGAFMLAAAAFMVGRSTSHAFLLNRFRRAAPAAFAWFGLIAALAGSRCWDGAWLRAVKGAERLLKPRFEWTDTSSADIGWAEFAWLAGSLDDLDQLVGLPKMLPRTLGVEVVPGVVLQVRLGQGSGGDEMRAIPEISARERALTDAINQILEVALQVRGHEVRRESPERGRYAVRGQQSQQSLDLENRSSVTTGKTSRSKKGKRDAEST</sequence>
<feature type="region of interest" description="Disordered" evidence="1">
    <location>
        <begin position="438"/>
        <end position="485"/>
    </location>
</feature>
<dbReference type="Proteomes" id="UP000308430">
    <property type="component" value="Unassembled WGS sequence"/>
</dbReference>
<protein>
    <submittedName>
        <fullName evidence="2">Uncharacterized protein</fullName>
    </submittedName>
</protein>
<feature type="compositionally biased region" description="Basic and acidic residues" evidence="1">
    <location>
        <begin position="438"/>
        <end position="447"/>
    </location>
</feature>
<evidence type="ECO:0000313" key="3">
    <source>
        <dbReference type="Proteomes" id="UP000308430"/>
    </source>
</evidence>
<proteinExistence type="predicted"/>
<reference evidence="2 3" key="1">
    <citation type="submission" date="2019-04" db="EMBL/GenBank/DDBJ databases">
        <title>Azoarcus nasutitermitis sp. nov. isolated from termite nest.</title>
        <authorList>
            <person name="Lin S.-Y."/>
            <person name="Hameed A."/>
            <person name="Hsu Y.-H."/>
            <person name="Young C.-C."/>
        </authorList>
    </citation>
    <scope>NUCLEOTIDE SEQUENCE [LARGE SCALE GENOMIC DNA]</scope>
    <source>
        <strain evidence="2 3">CC-YHH838</strain>
    </source>
</reference>
<dbReference type="EMBL" id="SSOC01000003">
    <property type="protein sequence ID" value="THF65623.1"/>
    <property type="molecule type" value="Genomic_DNA"/>
</dbReference>
<gene>
    <name evidence="2" type="ORF">E6C76_08610</name>
</gene>
<keyword evidence="3" id="KW-1185">Reference proteome</keyword>
<organism evidence="2 3">
    <name type="scientific">Pseudothauera nasutitermitis</name>
    <dbReference type="NCBI Taxonomy" id="2565930"/>
    <lineage>
        <taxon>Bacteria</taxon>
        <taxon>Pseudomonadati</taxon>
        <taxon>Pseudomonadota</taxon>
        <taxon>Betaproteobacteria</taxon>
        <taxon>Rhodocyclales</taxon>
        <taxon>Zoogloeaceae</taxon>
        <taxon>Pseudothauera</taxon>
    </lineage>
</organism>
<dbReference type="RefSeq" id="WP_136347829.1">
    <property type="nucleotide sequence ID" value="NZ_SSOC01000003.1"/>
</dbReference>
<comment type="caution">
    <text evidence="2">The sequence shown here is derived from an EMBL/GenBank/DDBJ whole genome shotgun (WGS) entry which is preliminary data.</text>
</comment>